<keyword evidence="2" id="KW-1185">Reference proteome</keyword>
<dbReference type="Proteomes" id="UP000261948">
    <property type="component" value="Unassembled WGS sequence"/>
</dbReference>
<dbReference type="PANTHER" id="PTHR36436">
    <property type="entry name" value="SLL5081 PROTEIN"/>
    <property type="match status" value="1"/>
</dbReference>
<dbReference type="SUPFAM" id="SSF103032">
    <property type="entry name" value="Hypothetical protein YwqG"/>
    <property type="match status" value="1"/>
</dbReference>
<dbReference type="Pfam" id="PF09234">
    <property type="entry name" value="DUF1963"/>
    <property type="match status" value="1"/>
</dbReference>
<gene>
    <name evidence="1" type="ORF">DZC30_22335</name>
</gene>
<organism evidence="1 2">
    <name type="scientific">Comamonas testosteroni</name>
    <name type="common">Pseudomonas testosteroni</name>
    <dbReference type="NCBI Taxonomy" id="285"/>
    <lineage>
        <taxon>Bacteria</taxon>
        <taxon>Pseudomonadati</taxon>
        <taxon>Pseudomonadota</taxon>
        <taxon>Betaproteobacteria</taxon>
        <taxon>Burkholderiales</taxon>
        <taxon>Comamonadaceae</taxon>
        <taxon>Comamonas</taxon>
    </lineage>
</organism>
<dbReference type="InterPro" id="IPR035948">
    <property type="entry name" value="YwqG-like_sf"/>
</dbReference>
<protein>
    <submittedName>
        <fullName evidence="1">DUF1963 domain-containing protein</fullName>
    </submittedName>
</protein>
<dbReference type="OrthoDB" id="8792814at2"/>
<dbReference type="EMBL" id="QURR01000060">
    <property type="protein sequence ID" value="RGE39106.1"/>
    <property type="molecule type" value="Genomic_DNA"/>
</dbReference>
<proteinExistence type="predicted"/>
<comment type="caution">
    <text evidence="1">The sequence shown here is derived from an EMBL/GenBank/DDBJ whole genome shotgun (WGS) entry which is preliminary data.</text>
</comment>
<sequence>MDSHSQATPVPNPELTPELAQELAPWLALNTRTCCLLEVGGFRPTGDPAASHVGLAPLMDPSEAWPADAAGQPMQFIAQFNLQQAPWLPRALQGHALLQFFVGEKFIESSCAPETWAIKLRASTEGLTAREQPAFRDDPWLTKGFEARWLAPQQDHPCYDDSDMRLPGGMDEFPDEAHGLCSGRTKLGGYPKSLQHEIAFLRAVEDENGEWLPSPDEPVYVLQIDSEAKAGLNWVDGGIVYLGCHPATGKWSVHCQFY</sequence>
<evidence type="ECO:0000313" key="2">
    <source>
        <dbReference type="Proteomes" id="UP000261948"/>
    </source>
</evidence>
<evidence type="ECO:0000313" key="1">
    <source>
        <dbReference type="EMBL" id="RGE39106.1"/>
    </source>
</evidence>
<dbReference type="InterPro" id="IPR015315">
    <property type="entry name" value="DUF1963"/>
</dbReference>
<dbReference type="PANTHER" id="PTHR36436:SF6">
    <property type="entry name" value="SLL5081 PROTEIN"/>
    <property type="match status" value="1"/>
</dbReference>
<name>A0A373F4Q7_COMTE</name>
<accession>A0A373F4Q7</accession>
<dbReference type="AlphaFoldDB" id="A0A373F4Q7"/>
<reference evidence="1 2" key="1">
    <citation type="submission" date="2018-08" db="EMBL/GenBank/DDBJ databases">
        <title>Comamonas testosteroni strain SWCO2.</title>
        <authorList>
            <person name="Jiang N."/>
            <person name="Zhang X.Z."/>
        </authorList>
    </citation>
    <scope>NUCLEOTIDE SEQUENCE [LARGE SCALE GENOMIC DNA]</scope>
    <source>
        <strain evidence="1 2">SWCO2</strain>
    </source>
</reference>
<dbReference type="Gene3D" id="2.30.320.10">
    <property type="entry name" value="YwqG-like"/>
    <property type="match status" value="1"/>
</dbReference>